<dbReference type="EC" id="2.7.2.8" evidence="9"/>
<feature type="binding site" evidence="9">
    <location>
        <position position="76"/>
    </location>
    <ligand>
        <name>substrate</name>
    </ligand>
</feature>
<evidence type="ECO:0000256" key="5">
    <source>
        <dbReference type="ARBA" id="ARBA00022741"/>
    </source>
</evidence>
<dbReference type="Pfam" id="PF00696">
    <property type="entry name" value="AA_kinase"/>
    <property type="match status" value="1"/>
</dbReference>
<dbReference type="AlphaFoldDB" id="A0A1G6MWE4"/>
<dbReference type="GO" id="GO:0005737">
    <property type="term" value="C:cytoplasm"/>
    <property type="evidence" value="ECO:0007669"/>
    <property type="project" value="UniProtKB-SubCell"/>
</dbReference>
<keyword evidence="4 9" id="KW-0808">Transferase</keyword>
<sequence>MSTEETNHSSNEDMQNALFIIKIGGNIIDNPAALEAFLADFSKINAAKILVHGGGKIATKIGTQLGIESKYIDGRRITDDATIDLVTMVYGGLANKKIVAQLQALGTNAIGLTGADANIIPAKKRPVKTIDYGWVGDVETSGIKHQTLNFFLGNGITPVFAPLTHDTSGHILNTNADTIASSLAVALSGSFKVRLIYCFEKKGVLEDVNNDASVIRKLDRNYYQQLKEEKKLFEGILPKIDNAFAAIDAGVSQVLIGDARDLIKNTTNDNEGTLIY</sequence>
<proteinExistence type="inferred from homology"/>
<dbReference type="EMBL" id="FMZO01000003">
    <property type="protein sequence ID" value="SDC59849.1"/>
    <property type="molecule type" value="Genomic_DNA"/>
</dbReference>
<name>A0A1G6MWE4_NIADE</name>
<dbReference type="InterPro" id="IPR001048">
    <property type="entry name" value="Asp/Glu/Uridylate_kinase"/>
</dbReference>
<accession>A0A1G6MWE4</accession>
<gene>
    <name evidence="9" type="primary">argB</name>
    <name evidence="11" type="ORF">SAMN04487894_10365</name>
</gene>
<dbReference type="SUPFAM" id="SSF53633">
    <property type="entry name" value="Carbamate kinase-like"/>
    <property type="match status" value="1"/>
</dbReference>
<comment type="subcellular location">
    <subcellularLocation>
        <location evidence="9">Cytoplasm</location>
    </subcellularLocation>
</comment>
<evidence type="ECO:0000256" key="2">
    <source>
        <dbReference type="ARBA" id="ARBA00022571"/>
    </source>
</evidence>
<reference evidence="12" key="1">
    <citation type="submission" date="2016-10" db="EMBL/GenBank/DDBJ databases">
        <authorList>
            <person name="Varghese N."/>
            <person name="Submissions S."/>
        </authorList>
    </citation>
    <scope>NUCLEOTIDE SEQUENCE [LARGE SCALE GENOMIC DNA]</scope>
    <source>
        <strain evidence="12">DSM 25811 / CCM 8410 / LMG 26954 / E90</strain>
    </source>
</reference>
<keyword evidence="2 9" id="KW-0055">Arginine biosynthesis</keyword>
<evidence type="ECO:0000256" key="7">
    <source>
        <dbReference type="ARBA" id="ARBA00022840"/>
    </source>
</evidence>
<dbReference type="InterPro" id="IPR037528">
    <property type="entry name" value="ArgB"/>
</dbReference>
<dbReference type="InterPro" id="IPR036393">
    <property type="entry name" value="AceGlu_kinase-like_sf"/>
</dbReference>
<dbReference type="RefSeq" id="WP_090389258.1">
    <property type="nucleotide sequence ID" value="NZ_FMZO01000003.1"/>
</dbReference>
<keyword evidence="6 9" id="KW-0418">Kinase</keyword>
<feature type="site" description="Transition state stabilizer" evidence="9">
    <location>
        <position position="22"/>
    </location>
</feature>
<dbReference type="InterPro" id="IPR004662">
    <property type="entry name" value="AcgluKinase_fam"/>
</dbReference>
<dbReference type="PIRSF" id="PIRSF000728">
    <property type="entry name" value="NAGK"/>
    <property type="match status" value="1"/>
</dbReference>
<keyword evidence="12" id="KW-1185">Reference proteome</keyword>
<keyword evidence="3 9" id="KW-0028">Amino-acid biosynthesis</keyword>
<dbReference type="OrthoDB" id="9803155at2"/>
<evidence type="ECO:0000259" key="10">
    <source>
        <dbReference type="Pfam" id="PF00696"/>
    </source>
</evidence>
<evidence type="ECO:0000313" key="11">
    <source>
        <dbReference type="EMBL" id="SDC59849.1"/>
    </source>
</evidence>
<dbReference type="NCBIfam" id="TIGR00761">
    <property type="entry name" value="argB"/>
    <property type="match status" value="1"/>
</dbReference>
<evidence type="ECO:0000256" key="1">
    <source>
        <dbReference type="ARBA" id="ARBA00004828"/>
    </source>
</evidence>
<dbReference type="PANTHER" id="PTHR23342">
    <property type="entry name" value="N-ACETYLGLUTAMATE SYNTHASE"/>
    <property type="match status" value="1"/>
</dbReference>
<dbReference type="GO" id="GO:0042450">
    <property type="term" value="P:L-arginine biosynthetic process via ornithine"/>
    <property type="evidence" value="ECO:0007669"/>
    <property type="project" value="UniProtKB-UniRule"/>
</dbReference>
<feature type="site" description="Transition state stabilizer" evidence="9">
    <location>
        <position position="239"/>
    </location>
</feature>
<keyword evidence="9" id="KW-0963">Cytoplasm</keyword>
<dbReference type="UniPathway" id="UPA00068">
    <property type="reaction ID" value="UER00107"/>
</dbReference>
<keyword evidence="7 9" id="KW-0067">ATP-binding</keyword>
<evidence type="ECO:0000256" key="4">
    <source>
        <dbReference type="ARBA" id="ARBA00022679"/>
    </source>
</evidence>
<dbReference type="CDD" id="cd04238">
    <property type="entry name" value="AAK_NAGK-like"/>
    <property type="match status" value="1"/>
</dbReference>
<feature type="domain" description="Aspartate/glutamate/uridylate kinase" evidence="10">
    <location>
        <begin position="18"/>
        <end position="257"/>
    </location>
</feature>
<comment type="catalytic activity">
    <reaction evidence="8 9">
        <text>N-acetyl-L-glutamate + ATP = N-acetyl-L-glutamyl 5-phosphate + ADP</text>
        <dbReference type="Rhea" id="RHEA:14629"/>
        <dbReference type="ChEBI" id="CHEBI:30616"/>
        <dbReference type="ChEBI" id="CHEBI:44337"/>
        <dbReference type="ChEBI" id="CHEBI:57936"/>
        <dbReference type="ChEBI" id="CHEBI:456216"/>
        <dbReference type="EC" id="2.7.2.8"/>
    </reaction>
</comment>
<keyword evidence="5 9" id="KW-0547">Nucleotide-binding</keyword>
<evidence type="ECO:0000256" key="3">
    <source>
        <dbReference type="ARBA" id="ARBA00022605"/>
    </source>
</evidence>
<dbReference type="GO" id="GO:0005524">
    <property type="term" value="F:ATP binding"/>
    <property type="evidence" value="ECO:0007669"/>
    <property type="project" value="UniProtKB-UniRule"/>
</dbReference>
<comment type="similarity">
    <text evidence="9">Belongs to the acetylglutamate kinase family. ArgB subfamily.</text>
</comment>
<dbReference type="PANTHER" id="PTHR23342:SF0">
    <property type="entry name" value="N-ACETYLGLUTAMATE SYNTHASE, MITOCHONDRIAL"/>
    <property type="match status" value="1"/>
</dbReference>
<organism evidence="11 12">
    <name type="scientific">Niabella drilacis (strain DSM 25811 / CCM 8410 / CCUG 62505 / LMG 26954 / E90)</name>
    <dbReference type="NCBI Taxonomy" id="1285928"/>
    <lineage>
        <taxon>Bacteria</taxon>
        <taxon>Pseudomonadati</taxon>
        <taxon>Bacteroidota</taxon>
        <taxon>Chitinophagia</taxon>
        <taxon>Chitinophagales</taxon>
        <taxon>Chitinophagaceae</taxon>
        <taxon>Niabella</taxon>
    </lineage>
</organism>
<dbReference type="Gene3D" id="3.40.1160.10">
    <property type="entry name" value="Acetylglutamate kinase-like"/>
    <property type="match status" value="1"/>
</dbReference>
<protein>
    <recommendedName>
        <fullName evidence="9">Acetylglutamate kinase</fullName>
        <ecNumber evidence="9">2.7.2.8</ecNumber>
    </recommendedName>
    <alternativeName>
        <fullName evidence="9">N-acetyl-L-glutamate 5-phosphotransferase</fullName>
    </alternativeName>
    <alternativeName>
        <fullName evidence="9">NAG kinase</fullName>
        <shortName evidence="9">NAGK</shortName>
    </alternativeName>
</protein>
<comment type="pathway">
    <text evidence="1 9">Amino-acid biosynthesis; L-arginine biosynthesis; N(2)-acetyl-L-ornithine from L-glutamate: step 2/4.</text>
</comment>
<evidence type="ECO:0000256" key="8">
    <source>
        <dbReference type="ARBA" id="ARBA00048141"/>
    </source>
</evidence>
<dbReference type="HAMAP" id="MF_00082">
    <property type="entry name" value="ArgB"/>
    <property type="match status" value="1"/>
</dbReference>
<feature type="binding site" evidence="9">
    <location>
        <begin position="54"/>
        <end position="55"/>
    </location>
    <ligand>
        <name>substrate</name>
    </ligand>
</feature>
<dbReference type="GO" id="GO:0003991">
    <property type="term" value="F:acetylglutamate kinase activity"/>
    <property type="evidence" value="ECO:0007669"/>
    <property type="project" value="UniProtKB-UniRule"/>
</dbReference>
<evidence type="ECO:0000256" key="6">
    <source>
        <dbReference type="ARBA" id="ARBA00022777"/>
    </source>
</evidence>
<evidence type="ECO:0000313" key="12">
    <source>
        <dbReference type="Proteomes" id="UP000198757"/>
    </source>
</evidence>
<feature type="binding site" evidence="9">
    <location>
        <position position="173"/>
    </location>
    <ligand>
        <name>substrate</name>
    </ligand>
</feature>
<dbReference type="STRING" id="1285928.SAMN04487894_10365"/>
<dbReference type="Proteomes" id="UP000198757">
    <property type="component" value="Unassembled WGS sequence"/>
</dbReference>
<evidence type="ECO:0000256" key="9">
    <source>
        <dbReference type="HAMAP-Rule" id="MF_00082"/>
    </source>
</evidence>
<comment type="function">
    <text evidence="9">Catalyzes the ATP-dependent phosphorylation of N-acetyl-L-glutamate.</text>
</comment>